<feature type="region of interest" description="Disordered" evidence="1">
    <location>
        <begin position="1"/>
        <end position="63"/>
    </location>
</feature>
<organism evidence="2">
    <name type="scientific">Tanacetum cinerariifolium</name>
    <name type="common">Dalmatian daisy</name>
    <name type="synonym">Chrysanthemum cinerariifolium</name>
    <dbReference type="NCBI Taxonomy" id="118510"/>
    <lineage>
        <taxon>Eukaryota</taxon>
        <taxon>Viridiplantae</taxon>
        <taxon>Streptophyta</taxon>
        <taxon>Embryophyta</taxon>
        <taxon>Tracheophyta</taxon>
        <taxon>Spermatophyta</taxon>
        <taxon>Magnoliopsida</taxon>
        <taxon>eudicotyledons</taxon>
        <taxon>Gunneridae</taxon>
        <taxon>Pentapetalae</taxon>
        <taxon>asterids</taxon>
        <taxon>campanulids</taxon>
        <taxon>Asterales</taxon>
        <taxon>Asteraceae</taxon>
        <taxon>Asteroideae</taxon>
        <taxon>Anthemideae</taxon>
        <taxon>Anthemidinae</taxon>
        <taxon>Tanacetum</taxon>
    </lineage>
</organism>
<name>A0A699V810_TANCI</name>
<protein>
    <submittedName>
        <fullName evidence="2">Uncharacterized protein</fullName>
    </submittedName>
</protein>
<accession>A0A699V810</accession>
<evidence type="ECO:0000256" key="1">
    <source>
        <dbReference type="SAM" id="MobiDB-lite"/>
    </source>
</evidence>
<dbReference type="AlphaFoldDB" id="A0A699V810"/>
<comment type="caution">
    <text evidence="2">The sequence shown here is derived from an EMBL/GenBank/DDBJ whole genome shotgun (WGS) entry which is preliminary data.</text>
</comment>
<evidence type="ECO:0000313" key="2">
    <source>
        <dbReference type="EMBL" id="GFD29879.1"/>
    </source>
</evidence>
<gene>
    <name evidence="2" type="ORF">Tci_901848</name>
</gene>
<reference evidence="2" key="1">
    <citation type="journal article" date="2019" name="Sci. Rep.">
        <title>Draft genome of Tanacetum cinerariifolium, the natural source of mosquito coil.</title>
        <authorList>
            <person name="Yamashiro T."/>
            <person name="Shiraishi A."/>
            <person name="Satake H."/>
            <person name="Nakayama K."/>
        </authorList>
    </citation>
    <scope>NUCLEOTIDE SEQUENCE</scope>
</reference>
<feature type="compositionally biased region" description="Basic and acidic residues" evidence="1">
    <location>
        <begin position="48"/>
        <end position="63"/>
    </location>
</feature>
<sequence>MHDGLGRATTTTSSLEAEQGGPGCHITMGDSHVQARPERLCNLPNEPPPREVIDSSKDEKASLDHEDFPKQGRILKKLMKMKM</sequence>
<proteinExistence type="predicted"/>
<dbReference type="EMBL" id="BKCJ011398838">
    <property type="protein sequence ID" value="GFD29879.1"/>
    <property type="molecule type" value="Genomic_DNA"/>
</dbReference>